<proteinExistence type="inferred from homology"/>
<dbReference type="OrthoDB" id="5518345at2759"/>
<sequence length="73" mass="8185">MSEKSFIVTLKESADPEKFKESVNKLGGSISHEFNLIKGFTVKLPESLHIDSLTKKHESEIATVEEDSKVHTQ</sequence>
<evidence type="ECO:0000313" key="6">
    <source>
        <dbReference type="EMBL" id="OEJ88314.1"/>
    </source>
</evidence>
<comment type="subunit">
    <text evidence="5">Part of the heterodimeric LMA1 complex together with the thioredoxin II/TRX2. LMA1 binds to the ATPase SEC18.</text>
</comment>
<dbReference type="Proteomes" id="UP000095728">
    <property type="component" value="Unassembled WGS sequence"/>
</dbReference>
<keyword evidence="1" id="KW-0646">Protease inhibitor</keyword>
<dbReference type="PANTHER" id="PTHR28288">
    <property type="entry name" value="PROTEASE B INHIBITOR 2"/>
    <property type="match status" value="1"/>
</dbReference>
<dbReference type="InParanoid" id="A0A1E5RN69"/>
<dbReference type="InterPro" id="IPR052471">
    <property type="entry name" value="PBI_I9"/>
</dbReference>
<accession>A0A1E5RN69</accession>
<name>A0A1E5RN69_9ASCO</name>
<comment type="similarity">
    <text evidence="3">Belongs to the protease inhibitor I9 family.</text>
</comment>
<dbReference type="GO" id="GO:0042144">
    <property type="term" value="P:vacuole fusion, non-autophagic"/>
    <property type="evidence" value="ECO:0007669"/>
    <property type="project" value="TreeGrafter"/>
</dbReference>
<keyword evidence="6" id="KW-0378">Hydrolase</keyword>
<evidence type="ECO:0000256" key="4">
    <source>
        <dbReference type="ARBA" id="ARBA00054668"/>
    </source>
</evidence>
<evidence type="ECO:0000256" key="3">
    <source>
        <dbReference type="ARBA" id="ARBA00038069"/>
    </source>
</evidence>
<evidence type="ECO:0000256" key="2">
    <source>
        <dbReference type="ARBA" id="ARBA00022900"/>
    </source>
</evidence>
<dbReference type="EMBL" id="LPNM01000005">
    <property type="protein sequence ID" value="OEJ88314.1"/>
    <property type="molecule type" value="Genomic_DNA"/>
</dbReference>
<evidence type="ECO:0000256" key="1">
    <source>
        <dbReference type="ARBA" id="ARBA00022690"/>
    </source>
</evidence>
<dbReference type="PANTHER" id="PTHR28288:SF2">
    <property type="entry name" value="PROTEASE B INHIBITOR 2"/>
    <property type="match status" value="1"/>
</dbReference>
<reference evidence="7" key="1">
    <citation type="journal article" date="2016" name="Genome Announc.">
        <title>Genome sequences of three species of Hanseniaspora isolated from spontaneous wine fermentations.</title>
        <authorList>
            <person name="Sternes P.R."/>
            <person name="Lee D."/>
            <person name="Kutyna D.R."/>
            <person name="Borneman A.R."/>
        </authorList>
    </citation>
    <scope>NUCLEOTIDE SEQUENCE [LARGE SCALE GENOMIC DNA]</scope>
    <source>
        <strain evidence="7">AWRI3579</strain>
    </source>
</reference>
<dbReference type="GO" id="GO:0004867">
    <property type="term" value="F:serine-type endopeptidase inhibitor activity"/>
    <property type="evidence" value="ECO:0007669"/>
    <property type="project" value="UniProtKB-KW"/>
</dbReference>
<dbReference type="Gene3D" id="3.30.70.80">
    <property type="entry name" value="Peptidase S8 propeptide/proteinase inhibitor I9"/>
    <property type="match status" value="1"/>
</dbReference>
<dbReference type="GO" id="GO:0006508">
    <property type="term" value="P:proteolysis"/>
    <property type="evidence" value="ECO:0007669"/>
    <property type="project" value="UniProtKB-KW"/>
</dbReference>
<dbReference type="GO" id="GO:0008233">
    <property type="term" value="F:peptidase activity"/>
    <property type="evidence" value="ECO:0007669"/>
    <property type="project" value="UniProtKB-KW"/>
</dbReference>
<comment type="caution">
    <text evidence="6">The sequence shown here is derived from an EMBL/GenBank/DDBJ whole genome shotgun (WGS) entry which is preliminary data.</text>
</comment>
<dbReference type="SUPFAM" id="SSF54897">
    <property type="entry name" value="Protease propeptides/inhibitors"/>
    <property type="match status" value="1"/>
</dbReference>
<dbReference type="AlphaFoldDB" id="A0A1E5RN69"/>
<keyword evidence="2" id="KW-0722">Serine protease inhibitor</keyword>
<gene>
    <name evidence="6" type="ORF">AWRI3579_g878</name>
</gene>
<organism evidence="6 7">
    <name type="scientific">Hanseniaspora osmophila</name>
    <dbReference type="NCBI Taxonomy" id="56408"/>
    <lineage>
        <taxon>Eukaryota</taxon>
        <taxon>Fungi</taxon>
        <taxon>Dikarya</taxon>
        <taxon>Ascomycota</taxon>
        <taxon>Saccharomycotina</taxon>
        <taxon>Saccharomycetes</taxon>
        <taxon>Saccharomycodales</taxon>
        <taxon>Saccharomycodaceae</taxon>
        <taxon>Hanseniaspora</taxon>
    </lineage>
</organism>
<evidence type="ECO:0000313" key="7">
    <source>
        <dbReference type="Proteomes" id="UP000095728"/>
    </source>
</evidence>
<keyword evidence="7" id="KW-1185">Reference proteome</keyword>
<comment type="function">
    <text evidence="4">Cytosolic inhibitor of vacuolar proteinase B (yscB), probably regulating protease B activity during limited proteolysis. PBI2 is a component of the LMA1 complex, which is involved in the facilitation of vesicle fusion such as homotypic vacuole and ER-derived COPII vesicle fusion with the Golgi.</text>
</comment>
<evidence type="ECO:0000256" key="5">
    <source>
        <dbReference type="ARBA" id="ARBA00062658"/>
    </source>
</evidence>
<protein>
    <submittedName>
        <fullName evidence="6">Protease B inhibitor 2</fullName>
    </submittedName>
</protein>
<dbReference type="FunFam" id="3.30.70.80:FF:000005">
    <property type="entry name" value="Proteinase inhibitor I2B"/>
    <property type="match status" value="1"/>
</dbReference>
<dbReference type="InterPro" id="IPR037045">
    <property type="entry name" value="S8pro/Inhibitor_I9_sf"/>
</dbReference>
<dbReference type="FunCoup" id="A0A1E5RN69">
    <property type="interactions" value="184"/>
</dbReference>
<keyword evidence="6" id="KW-0645">Protease</keyword>